<dbReference type="PANTHER" id="PTHR11228">
    <property type="entry name" value="RADICAL SAM DOMAIN PROTEIN"/>
    <property type="match status" value="1"/>
</dbReference>
<evidence type="ECO:0000256" key="2">
    <source>
        <dbReference type="ARBA" id="ARBA00022723"/>
    </source>
</evidence>
<keyword evidence="2" id="KW-0479">Metal-binding</keyword>
<dbReference type="AlphaFoldDB" id="A0A0F9JLR3"/>
<comment type="caution">
    <text evidence="6">The sequence shown here is derived from an EMBL/GenBank/DDBJ whole genome shotgun (WGS) entry which is preliminary data.</text>
</comment>
<dbReference type="InterPro" id="IPR058240">
    <property type="entry name" value="rSAM_sf"/>
</dbReference>
<name>A0A0F9JLR3_9ZZZZ</name>
<dbReference type="GO" id="GO:0003824">
    <property type="term" value="F:catalytic activity"/>
    <property type="evidence" value="ECO:0007669"/>
    <property type="project" value="InterPro"/>
</dbReference>
<dbReference type="InterPro" id="IPR007197">
    <property type="entry name" value="rSAM"/>
</dbReference>
<keyword evidence="3" id="KW-0408">Iron</keyword>
<dbReference type="InterPro" id="IPR013785">
    <property type="entry name" value="Aldolase_TIM"/>
</dbReference>
<dbReference type="EMBL" id="LAZR01015934">
    <property type="protein sequence ID" value="KKM06691.1"/>
    <property type="molecule type" value="Genomic_DNA"/>
</dbReference>
<dbReference type="Gene3D" id="3.20.20.70">
    <property type="entry name" value="Aldolase class I"/>
    <property type="match status" value="1"/>
</dbReference>
<evidence type="ECO:0000313" key="6">
    <source>
        <dbReference type="EMBL" id="KKM06691.1"/>
    </source>
</evidence>
<evidence type="ECO:0000256" key="4">
    <source>
        <dbReference type="ARBA" id="ARBA00023014"/>
    </source>
</evidence>
<evidence type="ECO:0000256" key="3">
    <source>
        <dbReference type="ARBA" id="ARBA00023004"/>
    </source>
</evidence>
<dbReference type="SFLD" id="SFLDG01067">
    <property type="entry name" value="SPASM/twitch_domain_containing"/>
    <property type="match status" value="1"/>
</dbReference>
<protein>
    <recommendedName>
        <fullName evidence="5">Radical SAM core domain-containing protein</fullName>
    </recommendedName>
</protein>
<dbReference type="InterPro" id="IPR050377">
    <property type="entry name" value="Radical_SAM_PqqE_MftC-like"/>
</dbReference>
<dbReference type="Pfam" id="PF04055">
    <property type="entry name" value="Radical_SAM"/>
    <property type="match status" value="1"/>
</dbReference>
<feature type="domain" description="Radical SAM core" evidence="5">
    <location>
        <begin position="18"/>
        <end position="207"/>
    </location>
</feature>
<dbReference type="PROSITE" id="PS51918">
    <property type="entry name" value="RADICAL_SAM"/>
    <property type="match status" value="1"/>
</dbReference>
<dbReference type="SFLD" id="SFLDS00029">
    <property type="entry name" value="Radical_SAM"/>
    <property type="match status" value="1"/>
</dbReference>
<reference evidence="6" key="1">
    <citation type="journal article" date="2015" name="Nature">
        <title>Complex archaea that bridge the gap between prokaryotes and eukaryotes.</title>
        <authorList>
            <person name="Spang A."/>
            <person name="Saw J.H."/>
            <person name="Jorgensen S.L."/>
            <person name="Zaremba-Niedzwiedzka K."/>
            <person name="Martijn J."/>
            <person name="Lind A.E."/>
            <person name="van Eijk R."/>
            <person name="Schleper C."/>
            <person name="Guy L."/>
            <person name="Ettema T.J."/>
        </authorList>
    </citation>
    <scope>NUCLEOTIDE SEQUENCE</scope>
</reference>
<accession>A0A0F9JLR3</accession>
<evidence type="ECO:0000259" key="5">
    <source>
        <dbReference type="PROSITE" id="PS51918"/>
    </source>
</evidence>
<dbReference type="GO" id="GO:0051536">
    <property type="term" value="F:iron-sulfur cluster binding"/>
    <property type="evidence" value="ECO:0007669"/>
    <property type="project" value="UniProtKB-KW"/>
</dbReference>
<dbReference type="CDD" id="cd01335">
    <property type="entry name" value="Radical_SAM"/>
    <property type="match status" value="1"/>
</dbReference>
<dbReference type="PANTHER" id="PTHR11228:SF7">
    <property type="entry name" value="PQQA PEPTIDE CYCLASE"/>
    <property type="match status" value="1"/>
</dbReference>
<evidence type="ECO:0000256" key="1">
    <source>
        <dbReference type="ARBA" id="ARBA00022691"/>
    </source>
</evidence>
<dbReference type="SUPFAM" id="SSF102114">
    <property type="entry name" value="Radical SAM enzymes"/>
    <property type="match status" value="1"/>
</dbReference>
<gene>
    <name evidence="6" type="ORF">LCGC14_1741440</name>
</gene>
<dbReference type="GO" id="GO:0046872">
    <property type="term" value="F:metal ion binding"/>
    <property type="evidence" value="ECO:0007669"/>
    <property type="project" value="UniProtKB-KW"/>
</dbReference>
<proteinExistence type="predicted"/>
<organism evidence="6">
    <name type="scientific">marine sediment metagenome</name>
    <dbReference type="NCBI Taxonomy" id="412755"/>
    <lineage>
        <taxon>unclassified sequences</taxon>
        <taxon>metagenomes</taxon>
        <taxon>ecological metagenomes</taxon>
    </lineage>
</organism>
<keyword evidence="4" id="KW-0411">Iron-sulfur</keyword>
<keyword evidence="1" id="KW-0949">S-adenosyl-L-methionine</keyword>
<sequence>MTVKNNTNNNLLLINYPPKYPKSVHLYITNECNLDCRKCFYRSSSDIKKELSFEVLKDWFYDWKKHGLTSIAIGGGEPLLHPSIIETVKLAKEMGFHVSVTSNGTQIKEIKPDRVHISYDTLHPTWKTKESEIQEAINYYSKLGCKIGINHIVSNLENIEYIEGTFKNVDNILLIREKPISSFTQWDSIPHRDNYWVEGCIEGSVCEQGILSFHVDYESNASICSNLKKTIKYTTLEETWNKLKKFNCDIRDSKAPRPF</sequence>